<gene>
    <name evidence="2" type="ORF">CUNI_LOCUS8633</name>
</gene>
<dbReference type="Proteomes" id="UP000678393">
    <property type="component" value="Unassembled WGS sequence"/>
</dbReference>
<dbReference type="CDD" id="cd09972">
    <property type="entry name" value="LOTUS_TDRD_OSKAR"/>
    <property type="match status" value="1"/>
</dbReference>
<dbReference type="InterPro" id="IPR041966">
    <property type="entry name" value="LOTUS-like"/>
</dbReference>
<feature type="domain" description="HTH OST-type" evidence="1">
    <location>
        <begin position="7"/>
        <end position="79"/>
    </location>
</feature>
<dbReference type="InterPro" id="IPR025605">
    <property type="entry name" value="OST-HTH/LOTUS_dom"/>
</dbReference>
<name>A0A8S3Z522_9EUPU</name>
<dbReference type="EMBL" id="CAJHNH020001440">
    <property type="protein sequence ID" value="CAG5123075.1"/>
    <property type="molecule type" value="Genomic_DNA"/>
</dbReference>
<dbReference type="Gene3D" id="3.30.420.610">
    <property type="entry name" value="LOTUS domain-like"/>
    <property type="match status" value="1"/>
</dbReference>
<proteinExistence type="predicted"/>
<dbReference type="AlphaFoldDB" id="A0A8S3Z522"/>
<evidence type="ECO:0000313" key="3">
    <source>
        <dbReference type="Proteomes" id="UP000678393"/>
    </source>
</evidence>
<accession>A0A8S3Z522</accession>
<reference evidence="2" key="1">
    <citation type="submission" date="2021-04" db="EMBL/GenBank/DDBJ databases">
        <authorList>
            <consortium name="Molecular Ecology Group"/>
        </authorList>
    </citation>
    <scope>NUCLEOTIDE SEQUENCE</scope>
</reference>
<keyword evidence="3" id="KW-1185">Reference proteome</keyword>
<organism evidence="2 3">
    <name type="scientific">Candidula unifasciata</name>
    <dbReference type="NCBI Taxonomy" id="100452"/>
    <lineage>
        <taxon>Eukaryota</taxon>
        <taxon>Metazoa</taxon>
        <taxon>Spiralia</taxon>
        <taxon>Lophotrochozoa</taxon>
        <taxon>Mollusca</taxon>
        <taxon>Gastropoda</taxon>
        <taxon>Heterobranchia</taxon>
        <taxon>Euthyneura</taxon>
        <taxon>Panpulmonata</taxon>
        <taxon>Eupulmonata</taxon>
        <taxon>Stylommatophora</taxon>
        <taxon>Helicina</taxon>
        <taxon>Helicoidea</taxon>
        <taxon>Geomitridae</taxon>
        <taxon>Candidula</taxon>
    </lineage>
</organism>
<sequence>MTELVKKKVELKKKIRSLLLSAPLGLTLEELIKDYHSFIGERLPTRELGYSSVEELLQDIPDAVQMTRNNDILILKAVSDASTQNIEKLVSKQKLDNKKRWGVLSLVRDRNRTSRGRGRHVPNSYGSQGDYFHLQEGSPYFPHHSRRSPVRHARHRNMPVVPAYVRGQINELSLGFSSEYDLFASLADIVSMRKFSFGEVRLVSVESALALDGCHNRQGQLHIGDSKKTEVCQKSTPGKQREQAEI</sequence>
<evidence type="ECO:0000313" key="2">
    <source>
        <dbReference type="EMBL" id="CAG5123075.1"/>
    </source>
</evidence>
<dbReference type="Pfam" id="PF12872">
    <property type="entry name" value="OST-HTH"/>
    <property type="match status" value="1"/>
</dbReference>
<feature type="non-terminal residue" evidence="2">
    <location>
        <position position="246"/>
    </location>
</feature>
<protein>
    <recommendedName>
        <fullName evidence="1">HTH OST-type domain-containing protein</fullName>
    </recommendedName>
</protein>
<dbReference type="OrthoDB" id="10052065at2759"/>
<dbReference type="PROSITE" id="PS51644">
    <property type="entry name" value="HTH_OST"/>
    <property type="match status" value="1"/>
</dbReference>
<evidence type="ECO:0000259" key="1">
    <source>
        <dbReference type="PROSITE" id="PS51644"/>
    </source>
</evidence>
<comment type="caution">
    <text evidence="2">The sequence shown here is derived from an EMBL/GenBank/DDBJ whole genome shotgun (WGS) entry which is preliminary data.</text>
</comment>